<dbReference type="InterPro" id="IPR027278">
    <property type="entry name" value="ACCD_DCysDesulf"/>
</dbReference>
<comment type="cofactor">
    <cofactor evidence="1">
        <name>pyridoxal 5'-phosphate</name>
        <dbReference type="ChEBI" id="CHEBI:597326"/>
    </cofactor>
</comment>
<feature type="modified residue" description="N6-(pyridoxal phosphate)lysine" evidence="5">
    <location>
        <position position="59"/>
    </location>
</feature>
<feature type="domain" description="Tryptophan synthase beta chain-like PALP" evidence="6">
    <location>
        <begin position="21"/>
        <end position="329"/>
    </location>
</feature>
<name>A0A7G9RUF1_9BURK</name>
<evidence type="ECO:0000259" key="6">
    <source>
        <dbReference type="Pfam" id="PF00291"/>
    </source>
</evidence>
<evidence type="ECO:0000256" key="1">
    <source>
        <dbReference type="ARBA" id="ARBA00001933"/>
    </source>
</evidence>
<dbReference type="EMBL" id="CP060714">
    <property type="protein sequence ID" value="QNN59226.1"/>
    <property type="molecule type" value="Genomic_DNA"/>
</dbReference>
<sequence>MPGLLSKDDQGQLQVLLPRVSLALVPTPLEAQPHMGRKLGVALSVKRDDLTGLAFGGNKIRQLEYYFGQAREQGATAVLVSGAIQSNYTRATAAVAARLGLRCHVQLENRVPSMRSEAYEHSGNVLLSDIYGARVSRFDNPDDEVGADAAIHGIAQGLRERGEVPYVISLKADSDPLGSVGYLHAAAELLSQQPDVSHVVLASGSGQTQAGLLFGLRFLGSAARVLGVSVRRDVPAQRQRVLSHCAALARMLDVPPVTTAQDVEVFDGNPDTSYGLPDARLLDFLLDVARSDGLLLDPVYTGKAFAGMARLREQGHLPAGARVVFVHTGGMPALFAYGPEFQSRAAARHQG</sequence>
<feature type="active site" description="Nucleophile" evidence="4">
    <location>
        <position position="86"/>
    </location>
</feature>
<dbReference type="Pfam" id="PF00291">
    <property type="entry name" value="PALP"/>
    <property type="match status" value="1"/>
</dbReference>
<keyword evidence="3 5" id="KW-0663">Pyridoxal phosphate</keyword>
<dbReference type="PIRSF" id="PIRSF006278">
    <property type="entry name" value="ACCD_DCysDesulf"/>
    <property type="match status" value="1"/>
</dbReference>
<evidence type="ECO:0000256" key="5">
    <source>
        <dbReference type="PIRSR" id="PIRSR006278-2"/>
    </source>
</evidence>
<keyword evidence="8" id="KW-1185">Reference proteome</keyword>
<protein>
    <submittedName>
        <fullName evidence="7">D-cysteine desulfhydrase family protein</fullName>
    </submittedName>
</protein>
<gene>
    <name evidence="7" type="ORF">H9K76_10835</name>
</gene>
<dbReference type="GO" id="GO:0019148">
    <property type="term" value="F:D-cysteine desulfhydrase activity"/>
    <property type="evidence" value="ECO:0007669"/>
    <property type="project" value="TreeGrafter"/>
</dbReference>
<evidence type="ECO:0000313" key="8">
    <source>
        <dbReference type="Proteomes" id="UP000515811"/>
    </source>
</evidence>
<accession>A0A7G9RUF1</accession>
<dbReference type="PANTHER" id="PTHR43780">
    <property type="entry name" value="1-AMINOCYCLOPROPANE-1-CARBOXYLATE DEAMINASE-RELATED"/>
    <property type="match status" value="1"/>
</dbReference>
<evidence type="ECO:0000256" key="3">
    <source>
        <dbReference type="ARBA" id="ARBA00022898"/>
    </source>
</evidence>
<dbReference type="SUPFAM" id="SSF53686">
    <property type="entry name" value="Tryptophan synthase beta subunit-like PLP-dependent enzymes"/>
    <property type="match status" value="1"/>
</dbReference>
<dbReference type="Proteomes" id="UP000515811">
    <property type="component" value="Chromosome"/>
</dbReference>
<dbReference type="AlphaFoldDB" id="A0A7G9RUF1"/>
<comment type="similarity">
    <text evidence="2">Belongs to the ACC deaminase/D-cysteine desulfhydrase family.</text>
</comment>
<proteinExistence type="inferred from homology"/>
<dbReference type="InterPro" id="IPR001926">
    <property type="entry name" value="TrpB-like_PALP"/>
</dbReference>
<dbReference type="RefSeq" id="WP_187600239.1">
    <property type="nucleotide sequence ID" value="NZ_CP060714.1"/>
</dbReference>
<dbReference type="InterPro" id="IPR036052">
    <property type="entry name" value="TrpB-like_PALP_sf"/>
</dbReference>
<dbReference type="KEGG" id="drg:H9K76_10835"/>
<evidence type="ECO:0000313" key="7">
    <source>
        <dbReference type="EMBL" id="QNN59226.1"/>
    </source>
</evidence>
<dbReference type="PANTHER" id="PTHR43780:SF2">
    <property type="entry name" value="1-AMINOCYCLOPROPANE-1-CARBOXYLATE DEAMINASE-RELATED"/>
    <property type="match status" value="1"/>
</dbReference>
<dbReference type="Gene3D" id="3.40.50.1100">
    <property type="match status" value="2"/>
</dbReference>
<reference evidence="7 8" key="1">
    <citation type="submission" date="2020-08" db="EMBL/GenBank/DDBJ databases">
        <title>Genome sequence of Diaphorobacter ruginosibacter DSM 27467T.</title>
        <authorList>
            <person name="Hyun D.-W."/>
            <person name="Bae J.-W."/>
        </authorList>
    </citation>
    <scope>NUCLEOTIDE SEQUENCE [LARGE SCALE GENOMIC DNA]</scope>
    <source>
        <strain evidence="7 8">DSM 27467</strain>
    </source>
</reference>
<evidence type="ECO:0000256" key="2">
    <source>
        <dbReference type="ARBA" id="ARBA00008639"/>
    </source>
</evidence>
<evidence type="ECO:0000256" key="4">
    <source>
        <dbReference type="PIRSR" id="PIRSR006278-1"/>
    </source>
</evidence>
<organism evidence="7 8">
    <name type="scientific">Diaphorobacter ruginosibacter</name>
    <dbReference type="NCBI Taxonomy" id="1715720"/>
    <lineage>
        <taxon>Bacteria</taxon>
        <taxon>Pseudomonadati</taxon>
        <taxon>Pseudomonadota</taxon>
        <taxon>Betaproteobacteria</taxon>
        <taxon>Burkholderiales</taxon>
        <taxon>Comamonadaceae</taxon>
        <taxon>Diaphorobacter</taxon>
    </lineage>
</organism>